<reference evidence="1 2" key="1">
    <citation type="submission" date="2015-07" db="EMBL/GenBank/DDBJ databases">
        <title>Emmonsia species relationships and genome sequence.</title>
        <authorList>
            <consortium name="The Broad Institute Genomics Platform"/>
            <person name="Cuomo C.A."/>
            <person name="Munoz J.F."/>
            <person name="Imamovic A."/>
            <person name="Priest M.E."/>
            <person name="Young S."/>
            <person name="Clay O.K."/>
            <person name="McEwen J.G."/>
        </authorList>
    </citation>
    <scope>NUCLEOTIDE SEQUENCE [LARGE SCALE GENOMIC DNA]</scope>
    <source>
        <strain evidence="1 2">UAMH 9510</strain>
    </source>
</reference>
<accession>A0A1J9QP71</accession>
<sequence>MTISTIRGSLKAKFLKRLSPLGSHDIDCATSRSPFPSSRLIGTKFSVCQDKAVTRIVLFHVKVDLRQDLLIFPAIFCDNAIAQCVTPTSMTLSGCRRSDLGKS</sequence>
<evidence type="ECO:0000313" key="2">
    <source>
        <dbReference type="Proteomes" id="UP000182235"/>
    </source>
</evidence>
<comment type="caution">
    <text evidence="1">The sequence shown here is derived from an EMBL/GenBank/DDBJ whole genome shotgun (WGS) entry which is preliminary data.</text>
</comment>
<keyword evidence="2" id="KW-1185">Reference proteome</keyword>
<name>A0A1J9QP71_9EURO</name>
<dbReference type="Proteomes" id="UP000182235">
    <property type="component" value="Unassembled WGS sequence"/>
</dbReference>
<dbReference type="AlphaFoldDB" id="A0A1J9QP71"/>
<organism evidence="1 2">
    <name type="scientific">Emergomyces pasteurianus Ep9510</name>
    <dbReference type="NCBI Taxonomy" id="1447872"/>
    <lineage>
        <taxon>Eukaryota</taxon>
        <taxon>Fungi</taxon>
        <taxon>Dikarya</taxon>
        <taxon>Ascomycota</taxon>
        <taxon>Pezizomycotina</taxon>
        <taxon>Eurotiomycetes</taxon>
        <taxon>Eurotiomycetidae</taxon>
        <taxon>Onygenales</taxon>
        <taxon>Ajellomycetaceae</taxon>
        <taxon>Emergomyces</taxon>
    </lineage>
</organism>
<proteinExistence type="predicted"/>
<dbReference type="EMBL" id="LGRN01000049">
    <property type="protein sequence ID" value="OJD17983.1"/>
    <property type="molecule type" value="Genomic_DNA"/>
</dbReference>
<protein>
    <submittedName>
        <fullName evidence="1">Uncharacterized protein</fullName>
    </submittedName>
</protein>
<gene>
    <name evidence="1" type="ORF">AJ78_01940</name>
</gene>
<evidence type="ECO:0000313" key="1">
    <source>
        <dbReference type="EMBL" id="OJD17983.1"/>
    </source>
</evidence>